<evidence type="ECO:0000313" key="9">
    <source>
        <dbReference type="EMBL" id="ARQ69939.1"/>
    </source>
</evidence>
<feature type="region of interest" description="Disordered" evidence="7">
    <location>
        <begin position="76"/>
        <end position="97"/>
    </location>
</feature>
<dbReference type="CDD" id="cd18870">
    <property type="entry name" value="NUDIX_AcylCoAdiphos_Nudt19"/>
    <property type="match status" value="1"/>
</dbReference>
<keyword evidence="3" id="KW-0479">Metal-binding</keyword>
<proteinExistence type="predicted"/>
<dbReference type="GO" id="GO:0046872">
    <property type="term" value="F:metal ion binding"/>
    <property type="evidence" value="ECO:0007669"/>
    <property type="project" value="UniProtKB-KW"/>
</dbReference>
<evidence type="ECO:0000256" key="4">
    <source>
        <dbReference type="ARBA" id="ARBA00022801"/>
    </source>
</evidence>
<dbReference type="RefSeq" id="WP_086159806.1">
    <property type="nucleotide sequence ID" value="NZ_CP021121.1"/>
</dbReference>
<dbReference type="AlphaFoldDB" id="A0A1W7CZ49"/>
<evidence type="ECO:0000256" key="1">
    <source>
        <dbReference type="ARBA" id="ARBA00001936"/>
    </source>
</evidence>
<dbReference type="GO" id="GO:0016818">
    <property type="term" value="F:hydrolase activity, acting on acid anhydrides, in phosphorus-containing anhydrides"/>
    <property type="evidence" value="ECO:0007669"/>
    <property type="project" value="InterPro"/>
</dbReference>
<dbReference type="InterPro" id="IPR015797">
    <property type="entry name" value="NUDIX_hydrolase-like_dom_sf"/>
</dbReference>
<comment type="cofactor">
    <cofactor evidence="1">
        <name>Mn(2+)</name>
        <dbReference type="ChEBI" id="CHEBI:29035"/>
    </cofactor>
</comment>
<comment type="cofactor">
    <cofactor evidence="2">
        <name>Mg(2+)</name>
        <dbReference type="ChEBI" id="CHEBI:18420"/>
    </cofactor>
</comment>
<evidence type="ECO:0000313" key="10">
    <source>
        <dbReference type="Proteomes" id="UP000194218"/>
    </source>
</evidence>
<dbReference type="InterPro" id="IPR000086">
    <property type="entry name" value="NUDIX_hydrolase_dom"/>
</dbReference>
<name>A0A1W7CZ49_9ACTN</name>
<dbReference type="PANTHER" id="PTHR12318:SF0">
    <property type="entry name" value="ACYL-COENZYME A DIPHOSPHATASE NUDT19"/>
    <property type="match status" value="1"/>
</dbReference>
<keyword evidence="6" id="KW-0464">Manganese</keyword>
<protein>
    <submittedName>
        <fullName evidence="9">NUDIX hydrolase</fullName>
    </submittedName>
</protein>
<evidence type="ECO:0000256" key="3">
    <source>
        <dbReference type="ARBA" id="ARBA00022723"/>
    </source>
</evidence>
<sequence length="294" mass="31670">MAATGGQWFPADWPDRIRAIARGELTPVPPRRAATVMLVRDGTEGALEVFLLRRRASMSFAAGAYAYPGGAVDPRDAASGHTARPPGPDGDGGAEAAGGADEALVLAAVRETFEEAGVLLAGPSPDRLVTDVTGQDWEADRADLVSGRLAFGTFLARRGLVARPDLLGHWARWITPEFEERRYDTHFFLAAMPAGQRTRNASTEADRVLWLRPADAVAGYERGELPMLPPTITTLRDLAAFPTVGAALAAARGREVTPVMARARVEGRDVVLSWPGYEEFERRGTAVDNRGQNR</sequence>
<gene>
    <name evidence="9" type="ORF">CAG99_14695</name>
</gene>
<evidence type="ECO:0000256" key="2">
    <source>
        <dbReference type="ARBA" id="ARBA00001946"/>
    </source>
</evidence>
<dbReference type="SUPFAM" id="SSF55811">
    <property type="entry name" value="Nudix"/>
    <property type="match status" value="1"/>
</dbReference>
<keyword evidence="5" id="KW-0460">Magnesium</keyword>
<dbReference type="EMBL" id="CP021121">
    <property type="protein sequence ID" value="ARQ69939.1"/>
    <property type="molecule type" value="Genomic_DNA"/>
</dbReference>
<reference evidence="9 10" key="1">
    <citation type="submission" date="2017-05" db="EMBL/GenBank/DDBJ databases">
        <title>Complete genome sequence of Streptomyces sp. SCSIO 03032 revealed the diverse biosynthetic pathways for its bioactive secondary metabolites.</title>
        <authorList>
            <person name="Ma L."/>
            <person name="Zhu Y."/>
            <person name="Zhang W."/>
            <person name="Zhang G."/>
            <person name="Tian X."/>
            <person name="Zhang S."/>
            <person name="Zhang C."/>
        </authorList>
    </citation>
    <scope>NUCLEOTIDE SEQUENCE [LARGE SCALE GENOMIC DNA]</scope>
    <source>
        <strain evidence="9 10">SCSIO 03032</strain>
    </source>
</reference>
<evidence type="ECO:0000256" key="6">
    <source>
        <dbReference type="ARBA" id="ARBA00023211"/>
    </source>
</evidence>
<dbReference type="PROSITE" id="PS51462">
    <property type="entry name" value="NUDIX"/>
    <property type="match status" value="1"/>
</dbReference>
<evidence type="ECO:0000256" key="5">
    <source>
        <dbReference type="ARBA" id="ARBA00022842"/>
    </source>
</evidence>
<feature type="domain" description="Nudix hydrolase" evidence="8">
    <location>
        <begin position="29"/>
        <end position="233"/>
    </location>
</feature>
<keyword evidence="10" id="KW-1185">Reference proteome</keyword>
<dbReference type="OrthoDB" id="7183442at2"/>
<dbReference type="InterPro" id="IPR039121">
    <property type="entry name" value="NUDT19"/>
</dbReference>
<keyword evidence="4 9" id="KW-0378">Hydrolase</keyword>
<dbReference type="PANTHER" id="PTHR12318">
    <property type="entry name" value="TESTOSTERONE-REGULATED PROTEIN RP2"/>
    <property type="match status" value="1"/>
</dbReference>
<dbReference type="KEGG" id="smao:CAG99_14695"/>
<accession>A0A1W7CZ49</accession>
<evidence type="ECO:0000256" key="7">
    <source>
        <dbReference type="SAM" id="MobiDB-lite"/>
    </source>
</evidence>
<organism evidence="9 10">
    <name type="scientific">Streptomyces marincola</name>
    <dbReference type="NCBI Taxonomy" id="2878388"/>
    <lineage>
        <taxon>Bacteria</taxon>
        <taxon>Bacillati</taxon>
        <taxon>Actinomycetota</taxon>
        <taxon>Actinomycetes</taxon>
        <taxon>Kitasatosporales</taxon>
        <taxon>Streptomycetaceae</taxon>
        <taxon>Streptomyces</taxon>
    </lineage>
</organism>
<dbReference type="Proteomes" id="UP000194218">
    <property type="component" value="Chromosome"/>
</dbReference>
<evidence type="ECO:0000259" key="8">
    <source>
        <dbReference type="PROSITE" id="PS51462"/>
    </source>
</evidence>
<dbReference type="Gene3D" id="3.90.79.10">
    <property type="entry name" value="Nucleoside Triphosphate Pyrophosphohydrolase"/>
    <property type="match status" value="1"/>
</dbReference>